<feature type="binding site" evidence="2">
    <location>
        <position position="182"/>
    </location>
    <ligand>
        <name>substrate</name>
    </ligand>
</feature>
<name>A0A3D8IK01_9HELI</name>
<dbReference type="AlphaFoldDB" id="A0A3D8IK01"/>
<feature type="binding site" evidence="2">
    <location>
        <position position="28"/>
    </location>
    <ligand>
        <name>substrate</name>
    </ligand>
</feature>
<feature type="active site" description="Proton acceptor" evidence="2">
    <location>
        <position position="71"/>
    </location>
</feature>
<dbReference type="InterPro" id="IPR018520">
    <property type="entry name" value="UPP_synth-like_CS"/>
</dbReference>
<comment type="similarity">
    <text evidence="2">Belongs to the UPP synthase family.</text>
</comment>
<feature type="binding site" evidence="2">
    <location>
        <position position="72"/>
    </location>
    <ligand>
        <name>substrate</name>
    </ligand>
</feature>
<dbReference type="Pfam" id="PF01255">
    <property type="entry name" value="Prenyltransf"/>
    <property type="match status" value="1"/>
</dbReference>
<feature type="binding site" evidence="2">
    <location>
        <begin position="24"/>
        <end position="27"/>
    </location>
    <ligand>
        <name>substrate</name>
    </ligand>
</feature>
<evidence type="ECO:0000256" key="1">
    <source>
        <dbReference type="ARBA" id="ARBA00022679"/>
    </source>
</evidence>
<keyword evidence="1 2" id="KW-0808">Transferase</keyword>
<feature type="binding site" evidence="2">
    <location>
        <begin position="188"/>
        <end position="190"/>
    </location>
    <ligand>
        <name>substrate</name>
    </ligand>
</feature>
<dbReference type="InterPro" id="IPR036424">
    <property type="entry name" value="UPP_synth-like_sf"/>
</dbReference>
<dbReference type="SUPFAM" id="SSF64005">
    <property type="entry name" value="Undecaprenyl diphosphate synthase"/>
    <property type="match status" value="1"/>
</dbReference>
<reference evidence="3 4" key="1">
    <citation type="submission" date="2018-04" db="EMBL/GenBank/DDBJ databases">
        <title>Novel Campyloabacter and Helicobacter Species and Strains.</title>
        <authorList>
            <person name="Mannion A.J."/>
            <person name="Shen Z."/>
            <person name="Fox J.G."/>
        </authorList>
    </citation>
    <scope>NUCLEOTIDE SEQUENCE [LARGE SCALE GENOMIC DNA]</scope>
    <source>
        <strain evidence="3 4">MIT 17-337</strain>
    </source>
</reference>
<evidence type="ECO:0000313" key="4">
    <source>
        <dbReference type="Proteomes" id="UP000256379"/>
    </source>
</evidence>
<dbReference type="EC" id="2.5.1.-" evidence="2"/>
<dbReference type="Proteomes" id="UP000256379">
    <property type="component" value="Unassembled WGS sequence"/>
</dbReference>
<dbReference type="RefSeq" id="WP_115543316.1">
    <property type="nucleotide sequence ID" value="NZ_NXLQ01000015.1"/>
</dbReference>
<dbReference type="Gene3D" id="3.40.1180.10">
    <property type="entry name" value="Decaprenyl diphosphate synthase-like"/>
    <property type="match status" value="1"/>
</dbReference>
<dbReference type="GO" id="GO:0045547">
    <property type="term" value="F:ditrans,polycis-polyprenyl diphosphate synthase [(2E,6E)-farnesyl diphosphate specific] activity"/>
    <property type="evidence" value="ECO:0007669"/>
    <property type="project" value="TreeGrafter"/>
</dbReference>
<feature type="binding site" evidence="2">
    <location>
        <position position="23"/>
    </location>
    <ligand>
        <name>Mg(2+)</name>
        <dbReference type="ChEBI" id="CHEBI:18420"/>
    </ligand>
</feature>
<protein>
    <recommendedName>
        <fullName evidence="2">Isoprenyl transferase</fullName>
        <ecNumber evidence="2">2.5.1.-</ecNumber>
    </recommendedName>
</protein>
<dbReference type="GO" id="GO:0000287">
    <property type="term" value="F:magnesium ion binding"/>
    <property type="evidence" value="ECO:0007669"/>
    <property type="project" value="UniProtKB-UniRule"/>
</dbReference>
<dbReference type="OrthoDB" id="4191603at2"/>
<organism evidence="3 4">
    <name type="scientific">Helicobacter didelphidarum</name>
    <dbReference type="NCBI Taxonomy" id="2040648"/>
    <lineage>
        <taxon>Bacteria</taxon>
        <taxon>Pseudomonadati</taxon>
        <taxon>Campylobacterota</taxon>
        <taxon>Epsilonproteobacteria</taxon>
        <taxon>Campylobacterales</taxon>
        <taxon>Helicobacteraceae</taxon>
        <taxon>Helicobacter</taxon>
    </lineage>
</organism>
<keyword evidence="4" id="KW-1185">Reference proteome</keyword>
<feature type="binding site" evidence="2">
    <location>
        <position position="201"/>
    </location>
    <ligand>
        <name>Mg(2+)</name>
        <dbReference type="ChEBI" id="CHEBI:18420"/>
    </ligand>
</feature>
<dbReference type="NCBIfam" id="TIGR00055">
    <property type="entry name" value="uppS"/>
    <property type="match status" value="1"/>
</dbReference>
<evidence type="ECO:0000313" key="3">
    <source>
        <dbReference type="EMBL" id="RDU64994.1"/>
    </source>
</evidence>
<feature type="binding site" evidence="2">
    <location>
        <begin position="68"/>
        <end position="70"/>
    </location>
    <ligand>
        <name>substrate</name>
    </ligand>
</feature>
<gene>
    <name evidence="3" type="primary">uppS</name>
    <name evidence="3" type="ORF">CQA53_07070</name>
</gene>
<proteinExistence type="inferred from homology"/>
<dbReference type="PROSITE" id="PS01066">
    <property type="entry name" value="UPP_SYNTHASE"/>
    <property type="match status" value="1"/>
</dbReference>
<accession>A0A3D8IK01</accession>
<sequence>MGNLEQDNQKKLGELKHLAVVMDGNRRWARKNGILEKIGYLHGAKTIQKIIEVCIDEGITNLTLFAFSTENWQRPQEEITYLFNLLEKYLDTSLESFLSNDVKFRAIGDLSRLDRNLLTKIRSFEEQTKLCNKLCVNVAISYGAKDEIIRAVNRTLEKGLPITEQNIQNNLDLNVDVDLLLRVGNAQRISNFLLWQCAYAEIFFSDTLFPGLTKRECKKIIKNFKKRERTFGK</sequence>
<keyword evidence="2" id="KW-0479">Metal-binding</keyword>
<dbReference type="CDD" id="cd00475">
    <property type="entry name" value="Cis_IPPS"/>
    <property type="match status" value="1"/>
</dbReference>
<dbReference type="GO" id="GO:0016094">
    <property type="term" value="P:polyprenol biosynthetic process"/>
    <property type="evidence" value="ECO:0007669"/>
    <property type="project" value="TreeGrafter"/>
</dbReference>
<dbReference type="EMBL" id="NXLQ01000015">
    <property type="protein sequence ID" value="RDU64994.1"/>
    <property type="molecule type" value="Genomic_DNA"/>
</dbReference>
<dbReference type="PANTHER" id="PTHR10291">
    <property type="entry name" value="DEHYDRODOLICHYL DIPHOSPHATE SYNTHASE FAMILY MEMBER"/>
    <property type="match status" value="1"/>
</dbReference>
<dbReference type="HAMAP" id="MF_01139">
    <property type="entry name" value="ISPT"/>
    <property type="match status" value="1"/>
</dbReference>
<feature type="active site" evidence="2">
    <location>
        <position position="23"/>
    </location>
</feature>
<dbReference type="PANTHER" id="PTHR10291:SF0">
    <property type="entry name" value="DEHYDRODOLICHYL DIPHOSPHATE SYNTHASE 2"/>
    <property type="match status" value="1"/>
</dbReference>
<evidence type="ECO:0000256" key="2">
    <source>
        <dbReference type="HAMAP-Rule" id="MF_01139"/>
    </source>
</evidence>
<comment type="caution">
    <text evidence="2">Lacks conserved residue(s) required for the propagation of feature annotation.</text>
</comment>
<dbReference type="InterPro" id="IPR001441">
    <property type="entry name" value="UPP_synth-like"/>
</dbReference>
<comment type="subunit">
    <text evidence="2">Homodimer.</text>
</comment>
<comment type="function">
    <text evidence="2">Catalyzes the condensation of isopentenyl diphosphate (IPP) with allylic pyrophosphates generating different type of terpenoids.</text>
</comment>
<comment type="cofactor">
    <cofactor evidence="2">
        <name>Mg(2+)</name>
        <dbReference type="ChEBI" id="CHEBI:18420"/>
    </cofactor>
    <text evidence="2">Binds 2 magnesium ions per subunit.</text>
</comment>
<comment type="caution">
    <text evidence="3">The sequence shown here is derived from an EMBL/GenBank/DDBJ whole genome shotgun (WGS) entry which is preliminary data.</text>
</comment>
<feature type="binding site" evidence="2">
    <location>
        <position position="74"/>
    </location>
    <ligand>
        <name>substrate</name>
    </ligand>
</feature>
<keyword evidence="2" id="KW-0460">Magnesium</keyword>